<feature type="domain" description="Phospholipid/glycerol acyltransferase" evidence="11">
    <location>
        <begin position="267"/>
        <end position="382"/>
    </location>
</feature>
<dbReference type="GO" id="GO:0003841">
    <property type="term" value="F:1-acylglycerol-3-phosphate O-acyltransferase activity"/>
    <property type="evidence" value="ECO:0007669"/>
    <property type="project" value="TreeGrafter"/>
</dbReference>
<keyword evidence="3 10" id="KW-0808">Transferase</keyword>
<keyword evidence="10" id="KW-0963">Cytoplasm</keyword>
<dbReference type="GO" id="GO:0006654">
    <property type="term" value="P:phosphatidic acid biosynthetic process"/>
    <property type="evidence" value="ECO:0007669"/>
    <property type="project" value="TreeGrafter"/>
</dbReference>
<dbReference type="KEGG" id="taer:GT409_14690"/>
<dbReference type="GO" id="GO:0036431">
    <property type="term" value="F:dCMP kinase activity"/>
    <property type="evidence" value="ECO:0007669"/>
    <property type="project" value="InterPro"/>
</dbReference>
<evidence type="ECO:0000256" key="5">
    <source>
        <dbReference type="ARBA" id="ARBA00022777"/>
    </source>
</evidence>
<evidence type="ECO:0000259" key="11">
    <source>
        <dbReference type="SMART" id="SM00563"/>
    </source>
</evidence>
<dbReference type="GO" id="GO:0005737">
    <property type="term" value="C:cytoplasm"/>
    <property type="evidence" value="ECO:0007669"/>
    <property type="project" value="UniProtKB-SubCell"/>
</dbReference>
<keyword evidence="4 10" id="KW-0547">Nucleotide-binding</keyword>
<dbReference type="CDD" id="cd02020">
    <property type="entry name" value="CMPK"/>
    <property type="match status" value="1"/>
</dbReference>
<dbReference type="InterPro" id="IPR003136">
    <property type="entry name" value="Cytidylate_kin"/>
</dbReference>
<evidence type="ECO:0000313" key="13">
    <source>
        <dbReference type="Proteomes" id="UP000464954"/>
    </source>
</evidence>
<dbReference type="EC" id="2.7.4.25" evidence="10"/>
<dbReference type="InterPro" id="IPR027417">
    <property type="entry name" value="P-loop_NTPase"/>
</dbReference>
<dbReference type="RefSeq" id="WP_160629808.1">
    <property type="nucleotide sequence ID" value="NZ_CP047593.1"/>
</dbReference>
<name>A0A6P1MDJ0_9BACT</name>
<dbReference type="SUPFAM" id="SSF52540">
    <property type="entry name" value="P-loop containing nucleoside triphosphate hydrolases"/>
    <property type="match status" value="1"/>
</dbReference>
<sequence>MSKQRIIAIDGPAASGKSTVAREAAKRLNCVYVDSGAFYRGVTWKMLREGVNTKNPLAVLPVLLKSKWKFEVRDRAVFFSIDGVEPGEALRDKDVREAVSDIAAMPAVRKFVVSNLRKLKKLGSLAMEGRDIGSVVFPKTPYKFYLDANPEERAKRRHAELIARGETEKAQEVMESLERRDKKDSTRKAAPLKIADGAYVIDTSEYDVEGVARVLLGRISDLEKPRSDKMINPIWYRIACKFLGMGLKVCNNIQAYGVQNVPKSGGVIIASNHASYLDPPAVGACSRRMRMTHFMARDTLFKNPLMGAFLHRVGVIPLDRERGGDLKAMKTAIQLLKDGACVALFPEGTRSPDGNLQPAKPGIGFLVAKGAAPVVPVYVHGSYEAWSKHSDGFQRKPINVIYGKLITQEEIQALGRGKAAYPLIGDLIMQRIAELKQKFEAGEITE</sequence>
<dbReference type="PANTHER" id="PTHR10434">
    <property type="entry name" value="1-ACYL-SN-GLYCEROL-3-PHOSPHATE ACYLTRANSFERASE"/>
    <property type="match status" value="1"/>
</dbReference>
<dbReference type="AlphaFoldDB" id="A0A6P1MDJ0"/>
<evidence type="ECO:0000256" key="10">
    <source>
        <dbReference type="HAMAP-Rule" id="MF_00238"/>
    </source>
</evidence>
<evidence type="ECO:0000256" key="9">
    <source>
        <dbReference type="ARBA" id="ARBA00048478"/>
    </source>
</evidence>
<evidence type="ECO:0000256" key="6">
    <source>
        <dbReference type="ARBA" id="ARBA00022840"/>
    </source>
</evidence>
<keyword evidence="13" id="KW-1185">Reference proteome</keyword>
<dbReference type="NCBIfam" id="TIGR00017">
    <property type="entry name" value="cmk"/>
    <property type="match status" value="1"/>
</dbReference>
<proteinExistence type="inferred from homology"/>
<keyword evidence="6 10" id="KW-0067">ATP-binding</keyword>
<dbReference type="HAMAP" id="MF_00238">
    <property type="entry name" value="Cytidyl_kinase_type1"/>
    <property type="match status" value="1"/>
</dbReference>
<comment type="subcellular location">
    <subcellularLocation>
        <location evidence="10">Cytoplasm</location>
    </subcellularLocation>
</comment>
<reference evidence="12 13" key="1">
    <citation type="submission" date="2020-01" db="EMBL/GenBank/DDBJ databases">
        <title>Ponticoccus aerotolerans gen. nov., sp. nov., an anaerobic bacterium and proposal of Ponticoccusceae fam. nov., Ponticoccusles ord. nov. and Ponticoccuse classis nov. in the phylum Kiritimatiellaeota.</title>
        <authorList>
            <person name="Zhou L.Y."/>
            <person name="Du Z.J."/>
        </authorList>
    </citation>
    <scope>NUCLEOTIDE SEQUENCE [LARGE SCALE GENOMIC DNA]</scope>
    <source>
        <strain evidence="12 13">S-5007</strain>
    </source>
</reference>
<dbReference type="SUPFAM" id="SSF69593">
    <property type="entry name" value="Glycerol-3-phosphate (1)-acyltransferase"/>
    <property type="match status" value="1"/>
</dbReference>
<protein>
    <recommendedName>
        <fullName evidence="10">Cytidylate kinase</fullName>
        <shortName evidence="10">CK</shortName>
        <ecNumber evidence="10">2.7.4.25</ecNumber>
    </recommendedName>
    <alternativeName>
        <fullName evidence="10">Cytidine monophosphate kinase</fullName>
        <shortName evidence="10">CMP kinase</shortName>
    </alternativeName>
</protein>
<evidence type="ECO:0000256" key="2">
    <source>
        <dbReference type="ARBA" id="ARBA00009427"/>
    </source>
</evidence>
<dbReference type="Pfam" id="PF02224">
    <property type="entry name" value="Cytidylate_kin"/>
    <property type="match status" value="1"/>
</dbReference>
<keyword evidence="7" id="KW-0012">Acyltransferase</keyword>
<comment type="catalytic activity">
    <reaction evidence="8 10">
        <text>dCMP + ATP = dCDP + ADP</text>
        <dbReference type="Rhea" id="RHEA:25094"/>
        <dbReference type="ChEBI" id="CHEBI:30616"/>
        <dbReference type="ChEBI" id="CHEBI:57566"/>
        <dbReference type="ChEBI" id="CHEBI:58593"/>
        <dbReference type="ChEBI" id="CHEBI:456216"/>
        <dbReference type="EC" id="2.7.4.25"/>
    </reaction>
</comment>
<gene>
    <name evidence="10" type="primary">cmk</name>
    <name evidence="12" type="ORF">GT409_14690</name>
</gene>
<evidence type="ECO:0000313" key="12">
    <source>
        <dbReference type="EMBL" id="QHI70634.1"/>
    </source>
</evidence>
<keyword evidence="5 10" id="KW-0418">Kinase</keyword>
<dbReference type="EMBL" id="CP047593">
    <property type="protein sequence ID" value="QHI70634.1"/>
    <property type="molecule type" value="Genomic_DNA"/>
</dbReference>
<evidence type="ECO:0000256" key="4">
    <source>
        <dbReference type="ARBA" id="ARBA00022741"/>
    </source>
</evidence>
<comment type="pathway">
    <text evidence="1">Lipid metabolism.</text>
</comment>
<dbReference type="SMART" id="SM00563">
    <property type="entry name" value="PlsC"/>
    <property type="match status" value="1"/>
</dbReference>
<evidence type="ECO:0000256" key="1">
    <source>
        <dbReference type="ARBA" id="ARBA00005189"/>
    </source>
</evidence>
<evidence type="ECO:0000256" key="8">
    <source>
        <dbReference type="ARBA" id="ARBA00047615"/>
    </source>
</evidence>
<evidence type="ECO:0000256" key="3">
    <source>
        <dbReference type="ARBA" id="ARBA00022679"/>
    </source>
</evidence>
<comment type="catalytic activity">
    <reaction evidence="9 10">
        <text>CMP + ATP = CDP + ADP</text>
        <dbReference type="Rhea" id="RHEA:11600"/>
        <dbReference type="ChEBI" id="CHEBI:30616"/>
        <dbReference type="ChEBI" id="CHEBI:58069"/>
        <dbReference type="ChEBI" id="CHEBI:60377"/>
        <dbReference type="ChEBI" id="CHEBI:456216"/>
        <dbReference type="EC" id="2.7.4.25"/>
    </reaction>
</comment>
<dbReference type="InterPro" id="IPR011994">
    <property type="entry name" value="Cytidylate_kinase_dom"/>
</dbReference>
<dbReference type="Gene3D" id="3.40.50.300">
    <property type="entry name" value="P-loop containing nucleotide triphosphate hydrolases"/>
    <property type="match status" value="1"/>
</dbReference>
<accession>A0A6P1MDJ0</accession>
<comment type="similarity">
    <text evidence="2 10">Belongs to the cytidylate kinase family. Type 1 subfamily.</text>
</comment>
<dbReference type="GO" id="GO:0005524">
    <property type="term" value="F:ATP binding"/>
    <property type="evidence" value="ECO:0007669"/>
    <property type="project" value="UniProtKB-UniRule"/>
</dbReference>
<feature type="binding site" evidence="10">
    <location>
        <begin position="11"/>
        <end position="19"/>
    </location>
    <ligand>
        <name>ATP</name>
        <dbReference type="ChEBI" id="CHEBI:30616"/>
    </ligand>
</feature>
<dbReference type="Proteomes" id="UP000464954">
    <property type="component" value="Chromosome"/>
</dbReference>
<dbReference type="Pfam" id="PF01553">
    <property type="entry name" value="Acyltransferase"/>
    <property type="match status" value="1"/>
</dbReference>
<dbReference type="GO" id="GO:0006220">
    <property type="term" value="P:pyrimidine nucleotide metabolic process"/>
    <property type="evidence" value="ECO:0007669"/>
    <property type="project" value="UniProtKB-UniRule"/>
</dbReference>
<dbReference type="CDD" id="cd07989">
    <property type="entry name" value="LPLAT_AGPAT-like"/>
    <property type="match status" value="1"/>
</dbReference>
<evidence type="ECO:0000256" key="7">
    <source>
        <dbReference type="ARBA" id="ARBA00023315"/>
    </source>
</evidence>
<dbReference type="InterPro" id="IPR002123">
    <property type="entry name" value="Plipid/glycerol_acylTrfase"/>
</dbReference>
<dbReference type="PANTHER" id="PTHR10434:SF11">
    <property type="entry name" value="1-ACYL-SN-GLYCEROL-3-PHOSPHATE ACYLTRANSFERASE"/>
    <property type="match status" value="1"/>
</dbReference>
<organism evidence="12 13">
    <name type="scientific">Tichowtungia aerotolerans</name>
    <dbReference type="NCBI Taxonomy" id="2697043"/>
    <lineage>
        <taxon>Bacteria</taxon>
        <taxon>Pseudomonadati</taxon>
        <taxon>Kiritimatiellota</taxon>
        <taxon>Tichowtungiia</taxon>
        <taxon>Tichowtungiales</taxon>
        <taxon>Tichowtungiaceae</taxon>
        <taxon>Tichowtungia</taxon>
    </lineage>
</organism>